<dbReference type="PaxDb" id="55529-EKX40925"/>
<dbReference type="RefSeq" id="XP_005827905.1">
    <property type="nucleotide sequence ID" value="XM_005827848.1"/>
</dbReference>
<accession>L1IYM3</accession>
<name>L1IYM3_GUITC</name>
<feature type="chain" id="PRO_5008770622" description="GtrA-like protein domain-containing protein" evidence="2">
    <location>
        <begin position="21"/>
        <end position="241"/>
    </location>
</feature>
<organism evidence="3">
    <name type="scientific">Guillardia theta (strain CCMP2712)</name>
    <name type="common">Cryptophyte</name>
    <dbReference type="NCBI Taxonomy" id="905079"/>
    <lineage>
        <taxon>Eukaryota</taxon>
        <taxon>Cryptophyceae</taxon>
        <taxon>Pyrenomonadales</taxon>
        <taxon>Geminigeraceae</taxon>
        <taxon>Guillardia</taxon>
    </lineage>
</organism>
<evidence type="ECO:0000313" key="4">
    <source>
        <dbReference type="EnsemblProtists" id="EKX40925"/>
    </source>
</evidence>
<feature type="transmembrane region" description="Helical" evidence="1">
    <location>
        <begin position="207"/>
        <end position="228"/>
    </location>
</feature>
<feature type="non-terminal residue" evidence="3">
    <location>
        <position position="1"/>
    </location>
</feature>
<reference evidence="5" key="2">
    <citation type="submission" date="2012-11" db="EMBL/GenBank/DDBJ databases">
        <authorList>
            <person name="Kuo A."/>
            <person name="Curtis B.A."/>
            <person name="Tanifuji G."/>
            <person name="Burki F."/>
            <person name="Gruber A."/>
            <person name="Irimia M."/>
            <person name="Maruyama S."/>
            <person name="Arias M.C."/>
            <person name="Ball S.G."/>
            <person name="Gile G.H."/>
            <person name="Hirakawa Y."/>
            <person name="Hopkins J.F."/>
            <person name="Rensing S.A."/>
            <person name="Schmutz J."/>
            <person name="Symeonidi A."/>
            <person name="Elias M."/>
            <person name="Eveleigh R.J."/>
            <person name="Herman E.K."/>
            <person name="Klute M.J."/>
            <person name="Nakayama T."/>
            <person name="Obornik M."/>
            <person name="Reyes-Prieto A."/>
            <person name="Armbrust E.V."/>
            <person name="Aves S.J."/>
            <person name="Beiko R.G."/>
            <person name="Coutinho P."/>
            <person name="Dacks J.B."/>
            <person name="Durnford D.G."/>
            <person name="Fast N.M."/>
            <person name="Green B.R."/>
            <person name="Grisdale C."/>
            <person name="Hempe F."/>
            <person name="Henrissat B."/>
            <person name="Hoppner M.P."/>
            <person name="Ishida K.-I."/>
            <person name="Kim E."/>
            <person name="Koreny L."/>
            <person name="Kroth P.G."/>
            <person name="Liu Y."/>
            <person name="Malik S.-B."/>
            <person name="Maier U.G."/>
            <person name="McRose D."/>
            <person name="Mock T."/>
            <person name="Neilson J.A."/>
            <person name="Onodera N.T."/>
            <person name="Poole A.M."/>
            <person name="Pritham E.J."/>
            <person name="Richards T.A."/>
            <person name="Rocap G."/>
            <person name="Roy S.W."/>
            <person name="Sarai C."/>
            <person name="Schaack S."/>
            <person name="Shirato S."/>
            <person name="Slamovits C.H."/>
            <person name="Spencer D.F."/>
            <person name="Suzuki S."/>
            <person name="Worden A.Z."/>
            <person name="Zauner S."/>
            <person name="Barry K."/>
            <person name="Bell C."/>
            <person name="Bharti A.K."/>
            <person name="Crow J.A."/>
            <person name="Grimwood J."/>
            <person name="Kramer R."/>
            <person name="Lindquist E."/>
            <person name="Lucas S."/>
            <person name="Salamov A."/>
            <person name="McFadden G.I."/>
            <person name="Lane C.E."/>
            <person name="Keeling P.J."/>
            <person name="Gray M.W."/>
            <person name="Grigoriev I.V."/>
            <person name="Archibald J.M."/>
        </authorList>
    </citation>
    <scope>NUCLEOTIDE SEQUENCE</scope>
    <source>
        <strain evidence="5">CCMP2712</strain>
    </source>
</reference>
<keyword evidence="1" id="KW-1133">Transmembrane helix</keyword>
<keyword evidence="1" id="KW-0812">Transmembrane</keyword>
<dbReference type="AlphaFoldDB" id="L1IYM3"/>
<dbReference type="EnsemblProtists" id="EKX40925">
    <property type="protein sequence ID" value="EKX40925"/>
    <property type="gene ID" value="GUITHDRAFT_164505"/>
</dbReference>
<protein>
    <recommendedName>
        <fullName evidence="6">GtrA-like protein domain-containing protein</fullName>
    </recommendedName>
</protein>
<sequence length="241" mass="26264">MKFSSLLLAVIALHVDLGTGLQTSSRIGYLVTPPSSSSAWLQRCGAQDRLHRLRGGSSLAASEGNGEGIFPVLRTAPQDLRSQLRVLEVFNSQVPLTVRYTVSCGIANVLYFGLYSILLGFITSAGISVTIAYLCSVSWQHALHRVLVYGKDLQINAIYLKELAGIYMAYSIAFVLNPMITEGCIGLGKMYIAQTGASWLFKWLNPLGFLASLLLTGLLNFFTVSAVFEKTSEEENEKLAT</sequence>
<keyword evidence="1" id="KW-0472">Membrane</keyword>
<evidence type="ECO:0000313" key="5">
    <source>
        <dbReference type="Proteomes" id="UP000011087"/>
    </source>
</evidence>
<evidence type="ECO:0000313" key="3">
    <source>
        <dbReference type="EMBL" id="EKX40925.1"/>
    </source>
</evidence>
<dbReference type="KEGG" id="gtt:GUITHDRAFT_164505"/>
<gene>
    <name evidence="3" type="ORF">GUITHDRAFT_164505</name>
</gene>
<feature type="transmembrane region" description="Helical" evidence="1">
    <location>
        <begin position="158"/>
        <end position="180"/>
    </location>
</feature>
<feature type="signal peptide" evidence="2">
    <location>
        <begin position="1"/>
        <end position="20"/>
    </location>
</feature>
<reference evidence="4" key="3">
    <citation type="submission" date="2015-06" db="UniProtKB">
        <authorList>
            <consortium name="EnsemblProtists"/>
        </authorList>
    </citation>
    <scope>IDENTIFICATION</scope>
</reference>
<dbReference type="GeneID" id="17297661"/>
<evidence type="ECO:0000256" key="2">
    <source>
        <dbReference type="SAM" id="SignalP"/>
    </source>
</evidence>
<reference evidence="3 5" key="1">
    <citation type="journal article" date="2012" name="Nature">
        <title>Algal genomes reveal evolutionary mosaicism and the fate of nucleomorphs.</title>
        <authorList>
            <consortium name="DOE Joint Genome Institute"/>
            <person name="Curtis B.A."/>
            <person name="Tanifuji G."/>
            <person name="Burki F."/>
            <person name="Gruber A."/>
            <person name="Irimia M."/>
            <person name="Maruyama S."/>
            <person name="Arias M.C."/>
            <person name="Ball S.G."/>
            <person name="Gile G.H."/>
            <person name="Hirakawa Y."/>
            <person name="Hopkins J.F."/>
            <person name="Kuo A."/>
            <person name="Rensing S.A."/>
            <person name="Schmutz J."/>
            <person name="Symeonidi A."/>
            <person name="Elias M."/>
            <person name="Eveleigh R.J."/>
            <person name="Herman E.K."/>
            <person name="Klute M.J."/>
            <person name="Nakayama T."/>
            <person name="Obornik M."/>
            <person name="Reyes-Prieto A."/>
            <person name="Armbrust E.V."/>
            <person name="Aves S.J."/>
            <person name="Beiko R.G."/>
            <person name="Coutinho P."/>
            <person name="Dacks J.B."/>
            <person name="Durnford D.G."/>
            <person name="Fast N.M."/>
            <person name="Green B.R."/>
            <person name="Grisdale C.J."/>
            <person name="Hempel F."/>
            <person name="Henrissat B."/>
            <person name="Hoppner M.P."/>
            <person name="Ishida K."/>
            <person name="Kim E."/>
            <person name="Koreny L."/>
            <person name="Kroth P.G."/>
            <person name="Liu Y."/>
            <person name="Malik S.B."/>
            <person name="Maier U.G."/>
            <person name="McRose D."/>
            <person name="Mock T."/>
            <person name="Neilson J.A."/>
            <person name="Onodera N.T."/>
            <person name="Poole A.M."/>
            <person name="Pritham E.J."/>
            <person name="Richards T.A."/>
            <person name="Rocap G."/>
            <person name="Roy S.W."/>
            <person name="Sarai C."/>
            <person name="Schaack S."/>
            <person name="Shirato S."/>
            <person name="Slamovits C.H."/>
            <person name="Spencer D.F."/>
            <person name="Suzuki S."/>
            <person name="Worden A.Z."/>
            <person name="Zauner S."/>
            <person name="Barry K."/>
            <person name="Bell C."/>
            <person name="Bharti A.K."/>
            <person name="Crow J.A."/>
            <person name="Grimwood J."/>
            <person name="Kramer R."/>
            <person name="Lindquist E."/>
            <person name="Lucas S."/>
            <person name="Salamov A."/>
            <person name="McFadden G.I."/>
            <person name="Lane C.E."/>
            <person name="Keeling P.J."/>
            <person name="Gray M.W."/>
            <person name="Grigoriev I.V."/>
            <person name="Archibald J.M."/>
        </authorList>
    </citation>
    <scope>NUCLEOTIDE SEQUENCE</scope>
    <source>
        <strain evidence="3 5">CCMP2712</strain>
    </source>
</reference>
<evidence type="ECO:0008006" key="6">
    <source>
        <dbReference type="Google" id="ProtNLM"/>
    </source>
</evidence>
<evidence type="ECO:0000256" key="1">
    <source>
        <dbReference type="SAM" id="Phobius"/>
    </source>
</evidence>
<dbReference type="Proteomes" id="UP000011087">
    <property type="component" value="Unassembled WGS sequence"/>
</dbReference>
<keyword evidence="2" id="KW-0732">Signal</keyword>
<keyword evidence="5" id="KW-1185">Reference proteome</keyword>
<proteinExistence type="predicted"/>
<dbReference type="EMBL" id="JH993027">
    <property type="protein sequence ID" value="EKX40925.1"/>
    <property type="molecule type" value="Genomic_DNA"/>
</dbReference>
<feature type="transmembrane region" description="Helical" evidence="1">
    <location>
        <begin position="109"/>
        <end position="137"/>
    </location>
</feature>
<dbReference type="HOGENOM" id="CLU_1153565_0_0_1"/>